<dbReference type="SMART" id="SM00822">
    <property type="entry name" value="PKS_KR"/>
    <property type="match status" value="1"/>
</dbReference>
<reference evidence="4 5" key="1">
    <citation type="submission" date="2018-10" db="EMBL/GenBank/DDBJ databases">
        <title>Relationship between Morphology and Antimicrobial Activity in Streptomyces.</title>
        <authorList>
            <person name="Kang H.J."/>
            <person name="Kim S.B."/>
        </authorList>
    </citation>
    <scope>NUCLEOTIDE SEQUENCE [LARGE SCALE GENOMIC DNA]</scope>
    <source>
        <strain evidence="4 5">BH38</strain>
    </source>
</reference>
<feature type="domain" description="Ketoreductase" evidence="3">
    <location>
        <begin position="7"/>
        <end position="181"/>
    </location>
</feature>
<keyword evidence="5" id="KW-1185">Reference proteome</keyword>
<proteinExistence type="inferred from homology"/>
<dbReference type="PANTHER" id="PTHR43639">
    <property type="entry name" value="OXIDOREDUCTASE, SHORT-CHAIN DEHYDROGENASE/REDUCTASE FAMILY (AFU_ORTHOLOGUE AFUA_5G02870)"/>
    <property type="match status" value="1"/>
</dbReference>
<dbReference type="Pfam" id="PF13561">
    <property type="entry name" value="adh_short_C2"/>
    <property type="match status" value="1"/>
</dbReference>
<protein>
    <submittedName>
        <fullName evidence="4">Cyclic-di-GMP-binding biofilm dispersal mediator protein</fullName>
    </submittedName>
</protein>
<dbReference type="FunFam" id="3.40.50.720:FF:000084">
    <property type="entry name" value="Short-chain dehydrogenase reductase"/>
    <property type="match status" value="1"/>
</dbReference>
<dbReference type="PRINTS" id="PR00081">
    <property type="entry name" value="GDHRDH"/>
</dbReference>
<evidence type="ECO:0000256" key="1">
    <source>
        <dbReference type="ARBA" id="ARBA00006484"/>
    </source>
</evidence>
<gene>
    <name evidence="4" type="primary">bdcA_1</name>
    <name evidence="4" type="ORF">DWB77_00462</name>
</gene>
<dbReference type="KEGG" id="shun:DWB77_00462"/>
<accession>A0A387H3T3</accession>
<dbReference type="EMBL" id="CP032698">
    <property type="protein sequence ID" value="AYG78355.1"/>
    <property type="molecule type" value="Genomic_DNA"/>
</dbReference>
<dbReference type="PRINTS" id="PR00080">
    <property type="entry name" value="SDRFAMILY"/>
</dbReference>
<evidence type="ECO:0000256" key="2">
    <source>
        <dbReference type="ARBA" id="ARBA00023002"/>
    </source>
</evidence>
<dbReference type="InterPro" id="IPR020904">
    <property type="entry name" value="Sc_DH/Rdtase_CS"/>
</dbReference>
<dbReference type="PANTHER" id="PTHR43639:SF1">
    <property type="entry name" value="SHORT-CHAIN DEHYDROGENASE_REDUCTASE FAMILY PROTEIN"/>
    <property type="match status" value="1"/>
</dbReference>
<evidence type="ECO:0000313" key="5">
    <source>
        <dbReference type="Proteomes" id="UP000271554"/>
    </source>
</evidence>
<dbReference type="InterPro" id="IPR002347">
    <property type="entry name" value="SDR_fam"/>
</dbReference>
<organism evidence="4 5">
    <name type="scientific">Streptomyces hundungensis</name>
    <dbReference type="NCBI Taxonomy" id="1077946"/>
    <lineage>
        <taxon>Bacteria</taxon>
        <taxon>Bacillati</taxon>
        <taxon>Actinomycetota</taxon>
        <taxon>Actinomycetes</taxon>
        <taxon>Kitasatosporales</taxon>
        <taxon>Streptomycetaceae</taxon>
        <taxon>Streptomyces</taxon>
    </lineage>
</organism>
<dbReference type="PROSITE" id="PS00061">
    <property type="entry name" value="ADH_SHORT"/>
    <property type="match status" value="1"/>
</dbReference>
<evidence type="ECO:0000313" key="4">
    <source>
        <dbReference type="EMBL" id="AYG78355.1"/>
    </source>
</evidence>
<dbReference type="RefSeq" id="WP_120719636.1">
    <property type="nucleotide sequence ID" value="NZ_CP032698.1"/>
</dbReference>
<dbReference type="Gene3D" id="3.40.50.720">
    <property type="entry name" value="NAD(P)-binding Rossmann-like Domain"/>
    <property type="match status" value="1"/>
</dbReference>
<name>A0A387H3T3_9ACTN</name>
<dbReference type="OrthoDB" id="9803333at2"/>
<dbReference type="InterPro" id="IPR036291">
    <property type="entry name" value="NAD(P)-bd_dom_sf"/>
</dbReference>
<comment type="similarity">
    <text evidence="1">Belongs to the short-chain dehydrogenases/reductases (SDR) family.</text>
</comment>
<dbReference type="Proteomes" id="UP000271554">
    <property type="component" value="Chromosome"/>
</dbReference>
<keyword evidence="2" id="KW-0560">Oxidoreductase</keyword>
<evidence type="ECO:0000259" key="3">
    <source>
        <dbReference type="SMART" id="SM00822"/>
    </source>
</evidence>
<dbReference type="AlphaFoldDB" id="A0A387H3T3"/>
<dbReference type="InterPro" id="IPR057326">
    <property type="entry name" value="KR_dom"/>
</dbReference>
<dbReference type="SUPFAM" id="SSF51735">
    <property type="entry name" value="NAD(P)-binding Rossmann-fold domains"/>
    <property type="match status" value="1"/>
</dbReference>
<sequence length="242" mass="25041">MGSLAGRTVLVTGGSRGIGRAIVERLTTDGARVVFGYHQAEDAAKEVAAATGAHPVRADLADSAAVAGLFAAAERETGPLDVLVANAAVWLPHSRIEEASEETYDRVMAVNTKGTFLALQHASTRLRDGGRVITMSSIGVRRPTPGNAVYAASKAAVEQFTAVAAQELGPRRITVNCVAPGATDTEMLRQSLPPRLLERAARNTVLGRLGTGDDIAGIVAFLAGPDSGWITGQTISATGGML</sequence>
<dbReference type="GO" id="GO:0016491">
    <property type="term" value="F:oxidoreductase activity"/>
    <property type="evidence" value="ECO:0007669"/>
    <property type="project" value="UniProtKB-KW"/>
</dbReference>